<dbReference type="Proteomes" id="UP000013827">
    <property type="component" value="Unassembled WGS sequence"/>
</dbReference>
<protein>
    <recommendedName>
        <fullName evidence="3">Class I SAM-dependent methyltransferase</fullName>
    </recommendedName>
</protein>
<evidence type="ECO:0000313" key="2">
    <source>
        <dbReference type="Proteomes" id="UP000013827"/>
    </source>
</evidence>
<reference evidence="1" key="2">
    <citation type="submission" date="2024-10" db="UniProtKB">
        <authorList>
            <consortium name="EnsemblProtists"/>
        </authorList>
    </citation>
    <scope>IDENTIFICATION</scope>
</reference>
<sequence length="348" mass="38560">MVSAARRNAAEAFAADTWARRLAATPRKPLPDREPARLWAAVREEVVASTPLQPLVPDVYAQNGLFDQLDDLVNRTNERILAIKLREQEAAGFQYIHFTRERLKPMLVAKEMRFHGIAAHPPQVAFYQQLARRAGIRTVCEIGFNAGHSAAVWLTASPTLHVYSFDLMDTSMGLAAVDYLQRRFAGRLTAFGGDSLVEVKKARLPPCDLIHVDGKHDYEHVIQDTLNMRRHAAPAAIFLFDDVCDTKDCSLTKNIYAGGPALAVCDLVGSGLLRGPIEAKFEDKSRQWATYEAGSSALPPRGLPAGERCNMTWRSSSSQRAWAEGGMARKIQSQQLHVGRMSLRRSGP</sequence>
<reference evidence="2" key="1">
    <citation type="journal article" date="2013" name="Nature">
        <title>Pan genome of the phytoplankton Emiliania underpins its global distribution.</title>
        <authorList>
            <person name="Read B.A."/>
            <person name="Kegel J."/>
            <person name="Klute M.J."/>
            <person name="Kuo A."/>
            <person name="Lefebvre S.C."/>
            <person name="Maumus F."/>
            <person name="Mayer C."/>
            <person name="Miller J."/>
            <person name="Monier A."/>
            <person name="Salamov A."/>
            <person name="Young J."/>
            <person name="Aguilar M."/>
            <person name="Claverie J.M."/>
            <person name="Frickenhaus S."/>
            <person name="Gonzalez K."/>
            <person name="Herman E.K."/>
            <person name="Lin Y.C."/>
            <person name="Napier J."/>
            <person name="Ogata H."/>
            <person name="Sarno A.F."/>
            <person name="Shmutz J."/>
            <person name="Schroeder D."/>
            <person name="de Vargas C."/>
            <person name="Verret F."/>
            <person name="von Dassow P."/>
            <person name="Valentin K."/>
            <person name="Van de Peer Y."/>
            <person name="Wheeler G."/>
            <person name="Dacks J.B."/>
            <person name="Delwiche C.F."/>
            <person name="Dyhrman S.T."/>
            <person name="Glockner G."/>
            <person name="John U."/>
            <person name="Richards T."/>
            <person name="Worden A.Z."/>
            <person name="Zhang X."/>
            <person name="Grigoriev I.V."/>
            <person name="Allen A.E."/>
            <person name="Bidle K."/>
            <person name="Borodovsky M."/>
            <person name="Bowler C."/>
            <person name="Brownlee C."/>
            <person name="Cock J.M."/>
            <person name="Elias M."/>
            <person name="Gladyshev V.N."/>
            <person name="Groth M."/>
            <person name="Guda C."/>
            <person name="Hadaegh A."/>
            <person name="Iglesias-Rodriguez M.D."/>
            <person name="Jenkins J."/>
            <person name="Jones B.M."/>
            <person name="Lawson T."/>
            <person name="Leese F."/>
            <person name="Lindquist E."/>
            <person name="Lobanov A."/>
            <person name="Lomsadze A."/>
            <person name="Malik S.B."/>
            <person name="Marsh M.E."/>
            <person name="Mackinder L."/>
            <person name="Mock T."/>
            <person name="Mueller-Roeber B."/>
            <person name="Pagarete A."/>
            <person name="Parker M."/>
            <person name="Probert I."/>
            <person name="Quesneville H."/>
            <person name="Raines C."/>
            <person name="Rensing S.A."/>
            <person name="Riano-Pachon D.M."/>
            <person name="Richier S."/>
            <person name="Rokitta S."/>
            <person name="Shiraiwa Y."/>
            <person name="Soanes D.M."/>
            <person name="van der Giezen M."/>
            <person name="Wahlund T.M."/>
            <person name="Williams B."/>
            <person name="Wilson W."/>
            <person name="Wolfe G."/>
            <person name="Wurch L.L."/>
        </authorList>
    </citation>
    <scope>NUCLEOTIDE SEQUENCE</scope>
</reference>
<organism evidence="1 2">
    <name type="scientific">Emiliania huxleyi (strain CCMP1516)</name>
    <dbReference type="NCBI Taxonomy" id="280463"/>
    <lineage>
        <taxon>Eukaryota</taxon>
        <taxon>Haptista</taxon>
        <taxon>Haptophyta</taxon>
        <taxon>Prymnesiophyceae</taxon>
        <taxon>Isochrysidales</taxon>
        <taxon>Noelaerhabdaceae</taxon>
        <taxon>Emiliania</taxon>
    </lineage>
</organism>
<dbReference type="EnsemblProtists" id="EOD16457">
    <property type="protein sequence ID" value="EOD16457"/>
    <property type="gene ID" value="EMIHUDRAFT_245087"/>
</dbReference>
<dbReference type="eggNOG" id="ENOG502SGBA">
    <property type="taxonomic scope" value="Eukaryota"/>
</dbReference>
<name>A0A0D3IYX2_EMIH1</name>
<dbReference type="SUPFAM" id="SSF53335">
    <property type="entry name" value="S-adenosyl-L-methionine-dependent methyltransferases"/>
    <property type="match status" value="1"/>
</dbReference>
<dbReference type="GeneID" id="17262623"/>
<accession>A0A0D3IYX2</accession>
<dbReference type="InterPro" id="IPR029063">
    <property type="entry name" value="SAM-dependent_MTases_sf"/>
</dbReference>
<keyword evidence="2" id="KW-1185">Reference proteome</keyword>
<dbReference type="PaxDb" id="2903-EOD16457"/>
<dbReference type="KEGG" id="ehx:EMIHUDRAFT_245087"/>
<dbReference type="Gene3D" id="3.40.50.150">
    <property type="entry name" value="Vaccinia Virus protein VP39"/>
    <property type="match status" value="1"/>
</dbReference>
<evidence type="ECO:0000313" key="1">
    <source>
        <dbReference type="EnsemblProtists" id="EOD16457"/>
    </source>
</evidence>
<proteinExistence type="predicted"/>
<dbReference type="Pfam" id="PF13578">
    <property type="entry name" value="Methyltransf_24"/>
    <property type="match status" value="1"/>
</dbReference>
<evidence type="ECO:0008006" key="3">
    <source>
        <dbReference type="Google" id="ProtNLM"/>
    </source>
</evidence>
<dbReference type="AlphaFoldDB" id="A0A0D3IYX2"/>
<dbReference type="HOGENOM" id="CLU_797944_0_0_1"/>
<dbReference type="RefSeq" id="XP_005768886.1">
    <property type="nucleotide sequence ID" value="XM_005768829.1"/>
</dbReference>